<keyword evidence="4" id="KW-1185">Reference proteome</keyword>
<reference evidence="4" key="1">
    <citation type="submission" date="2016-10" db="EMBL/GenBank/DDBJ databases">
        <authorList>
            <person name="Varghese N."/>
            <person name="Submissions S."/>
        </authorList>
    </citation>
    <scope>NUCLEOTIDE SEQUENCE [LARGE SCALE GENOMIC DNA]</scope>
    <source>
        <strain evidence="4">LMG 26416</strain>
    </source>
</reference>
<dbReference type="Proteomes" id="UP000199120">
    <property type="component" value="Unassembled WGS sequence"/>
</dbReference>
<sequence length="120" mass="12295">MISIRCVSRVMSLAVCTIACGAAFSSVSAADRQPLVLDTQHGISDGQSGVVLQNAPLSHAPMVEAQRAARPAELAPDASPPLIVAPYVEVPGAGGGRPTKPSSPSSPSHSRPRPRPTPPQ</sequence>
<organism evidence="3 4">
    <name type="scientific">Paraburkholderia caballeronis</name>
    <dbReference type="NCBI Taxonomy" id="416943"/>
    <lineage>
        <taxon>Bacteria</taxon>
        <taxon>Pseudomonadati</taxon>
        <taxon>Pseudomonadota</taxon>
        <taxon>Betaproteobacteria</taxon>
        <taxon>Burkholderiales</taxon>
        <taxon>Burkholderiaceae</taxon>
        <taxon>Paraburkholderia</taxon>
    </lineage>
</organism>
<evidence type="ECO:0000256" key="1">
    <source>
        <dbReference type="SAM" id="MobiDB-lite"/>
    </source>
</evidence>
<accession>A0A1H7U8U1</accession>
<gene>
    <name evidence="3" type="ORF">SAMN05192542_11838</name>
</gene>
<feature type="signal peptide" evidence="2">
    <location>
        <begin position="1"/>
        <end position="29"/>
    </location>
</feature>
<feature type="chain" id="PRO_5030029326" evidence="2">
    <location>
        <begin position="30"/>
        <end position="120"/>
    </location>
</feature>
<feature type="region of interest" description="Disordered" evidence="1">
    <location>
        <begin position="85"/>
        <end position="120"/>
    </location>
</feature>
<dbReference type="AlphaFoldDB" id="A0A1H7U8U1"/>
<dbReference type="RefSeq" id="WP_090545241.1">
    <property type="nucleotide sequence ID" value="NZ_FNSR01000001.1"/>
</dbReference>
<dbReference type="OrthoDB" id="8971208at2"/>
<name>A0A1H7U8U1_9BURK</name>
<evidence type="ECO:0000313" key="3">
    <source>
        <dbReference type="EMBL" id="SEL93249.1"/>
    </source>
</evidence>
<feature type="compositionally biased region" description="Low complexity" evidence="1">
    <location>
        <begin position="98"/>
        <end position="109"/>
    </location>
</feature>
<evidence type="ECO:0000256" key="2">
    <source>
        <dbReference type="SAM" id="SignalP"/>
    </source>
</evidence>
<proteinExistence type="predicted"/>
<evidence type="ECO:0000313" key="4">
    <source>
        <dbReference type="Proteomes" id="UP000199120"/>
    </source>
</evidence>
<dbReference type="EMBL" id="FOAJ01000018">
    <property type="protein sequence ID" value="SEL93249.1"/>
    <property type="molecule type" value="Genomic_DNA"/>
</dbReference>
<keyword evidence="2" id="KW-0732">Signal</keyword>
<protein>
    <submittedName>
        <fullName evidence="3">Uncharacterized protein</fullName>
    </submittedName>
</protein>